<evidence type="ECO:0000256" key="1">
    <source>
        <dbReference type="SAM" id="MobiDB-lite"/>
    </source>
</evidence>
<name>A0A5B7GVB7_PORTR</name>
<feature type="compositionally biased region" description="Basic and acidic residues" evidence="1">
    <location>
        <begin position="10"/>
        <end position="21"/>
    </location>
</feature>
<accession>A0A5B7GVB7</accession>
<proteinExistence type="predicted"/>
<evidence type="ECO:0000313" key="3">
    <source>
        <dbReference type="Proteomes" id="UP000324222"/>
    </source>
</evidence>
<feature type="region of interest" description="Disordered" evidence="1">
    <location>
        <begin position="1"/>
        <end position="21"/>
    </location>
</feature>
<dbReference type="EMBL" id="VSRR010020060">
    <property type="protein sequence ID" value="MPC62782.1"/>
    <property type="molecule type" value="Genomic_DNA"/>
</dbReference>
<gene>
    <name evidence="2" type="ORF">E2C01_056872</name>
</gene>
<keyword evidence="3" id="KW-1185">Reference proteome</keyword>
<protein>
    <submittedName>
        <fullName evidence="2">Uncharacterized protein</fullName>
    </submittedName>
</protein>
<organism evidence="2 3">
    <name type="scientific">Portunus trituberculatus</name>
    <name type="common">Swimming crab</name>
    <name type="synonym">Neptunus trituberculatus</name>
    <dbReference type="NCBI Taxonomy" id="210409"/>
    <lineage>
        <taxon>Eukaryota</taxon>
        <taxon>Metazoa</taxon>
        <taxon>Ecdysozoa</taxon>
        <taxon>Arthropoda</taxon>
        <taxon>Crustacea</taxon>
        <taxon>Multicrustacea</taxon>
        <taxon>Malacostraca</taxon>
        <taxon>Eumalacostraca</taxon>
        <taxon>Eucarida</taxon>
        <taxon>Decapoda</taxon>
        <taxon>Pleocyemata</taxon>
        <taxon>Brachyura</taxon>
        <taxon>Eubrachyura</taxon>
        <taxon>Portunoidea</taxon>
        <taxon>Portunidae</taxon>
        <taxon>Portuninae</taxon>
        <taxon>Portunus</taxon>
    </lineage>
</organism>
<comment type="caution">
    <text evidence="2">The sequence shown here is derived from an EMBL/GenBank/DDBJ whole genome shotgun (WGS) entry which is preliminary data.</text>
</comment>
<reference evidence="2 3" key="1">
    <citation type="submission" date="2019-05" db="EMBL/GenBank/DDBJ databases">
        <title>Another draft genome of Portunus trituberculatus and its Hox gene families provides insights of decapod evolution.</title>
        <authorList>
            <person name="Jeong J.-H."/>
            <person name="Song I."/>
            <person name="Kim S."/>
            <person name="Choi T."/>
            <person name="Kim D."/>
            <person name="Ryu S."/>
            <person name="Kim W."/>
        </authorList>
    </citation>
    <scope>NUCLEOTIDE SEQUENCE [LARGE SCALE GENOMIC DNA]</scope>
    <source>
        <tissue evidence="2">Muscle</tissue>
    </source>
</reference>
<evidence type="ECO:0000313" key="2">
    <source>
        <dbReference type="EMBL" id="MPC62782.1"/>
    </source>
</evidence>
<dbReference type="Proteomes" id="UP000324222">
    <property type="component" value="Unassembled WGS sequence"/>
</dbReference>
<dbReference type="AlphaFoldDB" id="A0A5B7GVB7"/>
<sequence length="68" mass="7437">MLGKFTTEGNEERHKHVDGHQEAEAEALIAAPTHTLRSKSLVFPASRHSLGFFALHESCVITERGVPG</sequence>